<dbReference type="InterPro" id="IPR002563">
    <property type="entry name" value="Flavin_Rdtase-like_dom"/>
</dbReference>
<dbReference type="AlphaFoldDB" id="A0A1X7P0L2"/>
<dbReference type="OrthoDB" id="9792858at2"/>
<keyword evidence="2" id="KW-0560">Oxidoreductase</keyword>
<name>A0A1X7P0L2_9HYPH</name>
<dbReference type="EMBL" id="FXBL01000004">
    <property type="protein sequence ID" value="SMH43403.1"/>
    <property type="molecule type" value="Genomic_DNA"/>
</dbReference>
<dbReference type="Gene3D" id="2.30.110.10">
    <property type="entry name" value="Electron Transport, Fmn-binding Protein, Chain A"/>
    <property type="match status" value="1"/>
</dbReference>
<proteinExistence type="inferred from homology"/>
<dbReference type="SMART" id="SM00903">
    <property type="entry name" value="Flavin_Reduct"/>
    <property type="match status" value="1"/>
</dbReference>
<reference evidence="4 5" key="1">
    <citation type="submission" date="2017-04" db="EMBL/GenBank/DDBJ databases">
        <authorList>
            <person name="Afonso C.L."/>
            <person name="Miller P.J."/>
            <person name="Scott M.A."/>
            <person name="Spackman E."/>
            <person name="Goraichik I."/>
            <person name="Dimitrov K.M."/>
            <person name="Suarez D.L."/>
            <person name="Swayne D.E."/>
        </authorList>
    </citation>
    <scope>NUCLEOTIDE SEQUENCE [LARGE SCALE GENOMIC DNA]</scope>
    <source>
        <strain evidence="4 5">B5P</strain>
    </source>
</reference>
<accession>A0A1X7P0L2</accession>
<dbReference type="InterPro" id="IPR012349">
    <property type="entry name" value="Split_barrel_FMN-bd"/>
</dbReference>
<evidence type="ECO:0000256" key="1">
    <source>
        <dbReference type="ARBA" id="ARBA00008898"/>
    </source>
</evidence>
<dbReference type="PANTHER" id="PTHR30466">
    <property type="entry name" value="FLAVIN REDUCTASE"/>
    <property type="match status" value="1"/>
</dbReference>
<gene>
    <name evidence="4" type="ORF">SAMN02982922_2897</name>
</gene>
<evidence type="ECO:0000313" key="4">
    <source>
        <dbReference type="EMBL" id="SMH43403.1"/>
    </source>
</evidence>
<organism evidence="4 5">
    <name type="scientific">Mesorhizobium australicum</name>
    <dbReference type="NCBI Taxonomy" id="536018"/>
    <lineage>
        <taxon>Bacteria</taxon>
        <taxon>Pseudomonadati</taxon>
        <taxon>Pseudomonadota</taxon>
        <taxon>Alphaproteobacteria</taxon>
        <taxon>Hyphomicrobiales</taxon>
        <taxon>Phyllobacteriaceae</taxon>
        <taxon>Mesorhizobium</taxon>
    </lineage>
</organism>
<dbReference type="Pfam" id="PF01613">
    <property type="entry name" value="Flavin_Reduct"/>
    <property type="match status" value="1"/>
</dbReference>
<keyword evidence="5" id="KW-1185">Reference proteome</keyword>
<dbReference type="PANTHER" id="PTHR30466:SF11">
    <property type="entry name" value="FLAVIN-DEPENDENT MONOOXYGENASE, REDUCTASE SUBUNIT HSAB"/>
    <property type="match status" value="1"/>
</dbReference>
<dbReference type="SUPFAM" id="SSF50475">
    <property type="entry name" value="FMN-binding split barrel"/>
    <property type="match status" value="1"/>
</dbReference>
<evidence type="ECO:0000313" key="5">
    <source>
        <dbReference type="Proteomes" id="UP000193083"/>
    </source>
</evidence>
<protein>
    <submittedName>
        <fullName evidence="4">NADH-FMN oxidoreductase RutF, flavin reductase (DIM6/NTAB) family</fullName>
    </submittedName>
</protein>
<dbReference type="InterPro" id="IPR050268">
    <property type="entry name" value="NADH-dep_flavin_reductase"/>
</dbReference>
<sequence length="172" mass="18432">MPEIVEMPASDAVSDADFKTAMRQVTSSVAVITARSGKARNGLTATAVCSVSAEPPMMLVCINRSATAERLIAESGSFAINFLSEEQHRIARLFSTSKLSAEERFGEGRWISMTTGSPVLEGAVAAFDCKVAERVLSGTHHIYFGRVVGVTSLDQEALLYRDGSFRRLAAVG</sequence>
<comment type="similarity">
    <text evidence="1">Belongs to the non-flavoprotein flavin reductase family.</text>
</comment>
<dbReference type="RefSeq" id="WP_085464791.1">
    <property type="nucleotide sequence ID" value="NZ_FXBL01000004.1"/>
</dbReference>
<dbReference type="GO" id="GO:0010181">
    <property type="term" value="F:FMN binding"/>
    <property type="evidence" value="ECO:0007669"/>
    <property type="project" value="InterPro"/>
</dbReference>
<dbReference type="GO" id="GO:0042602">
    <property type="term" value="F:riboflavin reductase (NADPH) activity"/>
    <property type="evidence" value="ECO:0007669"/>
    <property type="project" value="TreeGrafter"/>
</dbReference>
<feature type="domain" description="Flavin reductase like" evidence="3">
    <location>
        <begin position="22"/>
        <end position="167"/>
    </location>
</feature>
<dbReference type="Proteomes" id="UP000193083">
    <property type="component" value="Unassembled WGS sequence"/>
</dbReference>
<evidence type="ECO:0000256" key="2">
    <source>
        <dbReference type="ARBA" id="ARBA00023002"/>
    </source>
</evidence>
<evidence type="ECO:0000259" key="3">
    <source>
        <dbReference type="SMART" id="SM00903"/>
    </source>
</evidence>